<gene>
    <name evidence="5" type="primary">rpmF</name>
    <name evidence="6" type="ORF">SAMN05444392_10224</name>
</gene>
<dbReference type="STRING" id="112248.SAMN05444392_10224"/>
<dbReference type="RefSeq" id="WP_073152970.1">
    <property type="nucleotide sequence ID" value="NZ_FQVL01000002.1"/>
</dbReference>
<name>A0A1M4UU68_9BACL</name>
<dbReference type="OrthoDB" id="9812874at2"/>
<keyword evidence="7" id="KW-1185">Reference proteome</keyword>
<organism evidence="6 7">
    <name type="scientific">Seinonella peptonophila</name>
    <dbReference type="NCBI Taxonomy" id="112248"/>
    <lineage>
        <taxon>Bacteria</taxon>
        <taxon>Bacillati</taxon>
        <taxon>Bacillota</taxon>
        <taxon>Bacilli</taxon>
        <taxon>Bacillales</taxon>
        <taxon>Thermoactinomycetaceae</taxon>
        <taxon>Seinonella</taxon>
    </lineage>
</organism>
<dbReference type="GO" id="GO:0003735">
    <property type="term" value="F:structural constituent of ribosome"/>
    <property type="evidence" value="ECO:0007669"/>
    <property type="project" value="InterPro"/>
</dbReference>
<evidence type="ECO:0000256" key="3">
    <source>
        <dbReference type="ARBA" id="ARBA00023274"/>
    </source>
</evidence>
<dbReference type="InterPro" id="IPR002677">
    <property type="entry name" value="Ribosomal_bL32"/>
</dbReference>
<dbReference type="EMBL" id="FQVL01000002">
    <property type="protein sequence ID" value="SHE60140.1"/>
    <property type="molecule type" value="Genomic_DNA"/>
</dbReference>
<dbReference type="InterPro" id="IPR011332">
    <property type="entry name" value="Ribosomal_zn-bd"/>
</dbReference>
<dbReference type="GO" id="GO:0006412">
    <property type="term" value="P:translation"/>
    <property type="evidence" value="ECO:0007669"/>
    <property type="project" value="UniProtKB-UniRule"/>
</dbReference>
<dbReference type="PANTHER" id="PTHR35534">
    <property type="entry name" value="50S RIBOSOMAL PROTEIN L32"/>
    <property type="match status" value="1"/>
</dbReference>
<evidence type="ECO:0000256" key="5">
    <source>
        <dbReference type="HAMAP-Rule" id="MF_00340"/>
    </source>
</evidence>
<keyword evidence="3 5" id="KW-0687">Ribonucleoprotein</keyword>
<dbReference type="SUPFAM" id="SSF57829">
    <property type="entry name" value="Zn-binding ribosomal proteins"/>
    <property type="match status" value="1"/>
</dbReference>
<evidence type="ECO:0000256" key="1">
    <source>
        <dbReference type="ARBA" id="ARBA00008560"/>
    </source>
</evidence>
<dbReference type="GO" id="GO:0015934">
    <property type="term" value="C:large ribosomal subunit"/>
    <property type="evidence" value="ECO:0007669"/>
    <property type="project" value="InterPro"/>
</dbReference>
<dbReference type="AlphaFoldDB" id="A0A1M4UU68"/>
<dbReference type="InterPro" id="IPR044957">
    <property type="entry name" value="Ribosomal_bL32_bact"/>
</dbReference>
<proteinExistence type="inferred from homology"/>
<comment type="similarity">
    <text evidence="1 5">Belongs to the bacterial ribosomal protein bL32 family.</text>
</comment>
<evidence type="ECO:0000313" key="7">
    <source>
        <dbReference type="Proteomes" id="UP000184476"/>
    </source>
</evidence>
<evidence type="ECO:0000256" key="2">
    <source>
        <dbReference type="ARBA" id="ARBA00022980"/>
    </source>
</evidence>
<sequence length="60" mass="6816">MAVPKRRTSKTRKRKRRTHFKLTAPNLVSCPQCSSKKLSHHVCPECGYYKGTEVEGVANN</sequence>
<dbReference type="PANTHER" id="PTHR35534:SF1">
    <property type="entry name" value="LARGE RIBOSOMAL SUBUNIT PROTEIN BL32"/>
    <property type="match status" value="1"/>
</dbReference>
<dbReference type="Proteomes" id="UP000184476">
    <property type="component" value="Unassembled WGS sequence"/>
</dbReference>
<evidence type="ECO:0000313" key="6">
    <source>
        <dbReference type="EMBL" id="SHE60140.1"/>
    </source>
</evidence>
<protein>
    <recommendedName>
        <fullName evidence="4 5">Large ribosomal subunit protein bL32</fullName>
    </recommendedName>
</protein>
<dbReference type="HAMAP" id="MF_00340">
    <property type="entry name" value="Ribosomal_bL32"/>
    <property type="match status" value="1"/>
</dbReference>
<keyword evidence="2 5" id="KW-0689">Ribosomal protein</keyword>
<reference evidence="6 7" key="1">
    <citation type="submission" date="2016-11" db="EMBL/GenBank/DDBJ databases">
        <authorList>
            <person name="Jaros S."/>
            <person name="Januszkiewicz K."/>
            <person name="Wedrychowicz H."/>
        </authorList>
    </citation>
    <scope>NUCLEOTIDE SEQUENCE [LARGE SCALE GENOMIC DNA]</scope>
    <source>
        <strain evidence="6 7">DSM 44666</strain>
    </source>
</reference>
<dbReference type="Pfam" id="PF01783">
    <property type="entry name" value="Ribosomal_L32p"/>
    <property type="match status" value="1"/>
</dbReference>
<evidence type="ECO:0000256" key="4">
    <source>
        <dbReference type="ARBA" id="ARBA00035178"/>
    </source>
</evidence>
<dbReference type="NCBIfam" id="TIGR01031">
    <property type="entry name" value="rpmF_bact"/>
    <property type="match status" value="1"/>
</dbReference>
<accession>A0A1M4UU68</accession>